<dbReference type="Pfam" id="PF03641">
    <property type="entry name" value="Lysine_decarbox"/>
    <property type="match status" value="2"/>
</dbReference>
<dbReference type="GO" id="GO:0016799">
    <property type="term" value="F:hydrolase activity, hydrolyzing N-glycosyl compounds"/>
    <property type="evidence" value="ECO:0007669"/>
    <property type="project" value="TreeGrafter"/>
</dbReference>
<gene>
    <name evidence="7" type="ORF">EJB05_43176</name>
</gene>
<dbReference type="SUPFAM" id="SSF102405">
    <property type="entry name" value="MCP/YpsA-like"/>
    <property type="match status" value="2"/>
</dbReference>
<dbReference type="AlphaFoldDB" id="A0A5J9TEC9"/>
<dbReference type="PANTHER" id="PTHR31223">
    <property type="entry name" value="LOG FAMILY PROTEIN YJL055W"/>
    <property type="match status" value="1"/>
</dbReference>
<evidence type="ECO:0000256" key="4">
    <source>
        <dbReference type="ARBA" id="ARBA00047718"/>
    </source>
</evidence>
<reference evidence="7 8" key="1">
    <citation type="journal article" date="2019" name="Sci. Rep.">
        <title>A high-quality genome of Eragrostis curvula grass provides insights into Poaceae evolution and supports new strategies to enhance forage quality.</title>
        <authorList>
            <person name="Carballo J."/>
            <person name="Santos B.A.C.M."/>
            <person name="Zappacosta D."/>
            <person name="Garbus I."/>
            <person name="Selva J.P."/>
            <person name="Gallo C.A."/>
            <person name="Diaz A."/>
            <person name="Albertini E."/>
            <person name="Caccamo M."/>
            <person name="Echenique V."/>
        </authorList>
    </citation>
    <scope>NUCLEOTIDE SEQUENCE [LARGE SCALE GENOMIC DNA]</scope>
    <source>
        <strain evidence="8">cv. Victoria</strain>
        <tissue evidence="7">Leaf</tissue>
    </source>
</reference>
<sequence length="377" mass="41375">MPIPPSHRHFCFSIRARDIERCEQTSRREGKSIVPWRAGRASSARKRRREAMEATNGGGEQGSRFRRVCVFCGSSSGKGSSYRDAAVELGKELVARKVGLVYGGGSLGLMGEVSEAVHKGGGHVIGVIPTTLMGKELTGETVGEVRAVADMHQRKAEMARNSDAFIALPALTRIMPTYTKLPSLFFFLTKASSSSYFLPQSRRCPVAVCVGAHRGLELAELAPKHVAILCFHARFPLACLISSSSMAPVAGGYGTLEELLEVITWAQLGIHSKPVGLLNVDGYYNLLLAFIDKAVDDGFIKPAQRHILVSAPDARGLVQKLEQVLLFDCPVEMRHPKVYVRTYVQEYESVQDETPKLRWGMEQVVYNSTPQAEIART</sequence>
<dbReference type="GO" id="GO:0005829">
    <property type="term" value="C:cytosol"/>
    <property type="evidence" value="ECO:0007669"/>
    <property type="project" value="TreeGrafter"/>
</dbReference>
<organism evidence="7 8">
    <name type="scientific">Eragrostis curvula</name>
    <name type="common">weeping love grass</name>
    <dbReference type="NCBI Taxonomy" id="38414"/>
    <lineage>
        <taxon>Eukaryota</taxon>
        <taxon>Viridiplantae</taxon>
        <taxon>Streptophyta</taxon>
        <taxon>Embryophyta</taxon>
        <taxon>Tracheophyta</taxon>
        <taxon>Spermatophyta</taxon>
        <taxon>Magnoliopsida</taxon>
        <taxon>Liliopsida</taxon>
        <taxon>Poales</taxon>
        <taxon>Poaceae</taxon>
        <taxon>PACMAD clade</taxon>
        <taxon>Chloridoideae</taxon>
        <taxon>Eragrostideae</taxon>
        <taxon>Eragrostidinae</taxon>
        <taxon>Eragrostis</taxon>
    </lineage>
</organism>
<dbReference type="EC" id="3.2.2.n1" evidence="2"/>
<comment type="catalytic activity">
    <reaction evidence="4">
        <text>N(6)-(dimethylallyl)adenosine 5'-phosphate + H2O = N(6)-dimethylallyladenine + D-ribose 5-phosphate</text>
        <dbReference type="Rhea" id="RHEA:48560"/>
        <dbReference type="ChEBI" id="CHEBI:15377"/>
        <dbReference type="ChEBI" id="CHEBI:17660"/>
        <dbReference type="ChEBI" id="CHEBI:57526"/>
        <dbReference type="ChEBI" id="CHEBI:78346"/>
        <dbReference type="EC" id="3.2.2.n1"/>
    </reaction>
</comment>
<accession>A0A5J9TEC9</accession>
<dbReference type="OrthoDB" id="414463at2759"/>
<comment type="caution">
    <text evidence="7">The sequence shown here is derived from an EMBL/GenBank/DDBJ whole genome shotgun (WGS) entry which is preliminary data.</text>
</comment>
<dbReference type="GO" id="GO:0005634">
    <property type="term" value="C:nucleus"/>
    <property type="evidence" value="ECO:0007669"/>
    <property type="project" value="TreeGrafter"/>
</dbReference>
<comment type="catalytic activity">
    <reaction evidence="5">
        <text>9-ribosyl-trans-zeatin 5'-phosphate + H2O = trans-zeatin + D-ribose 5-phosphate</text>
        <dbReference type="Rhea" id="RHEA:48564"/>
        <dbReference type="ChEBI" id="CHEBI:15377"/>
        <dbReference type="ChEBI" id="CHEBI:16522"/>
        <dbReference type="ChEBI" id="CHEBI:78346"/>
        <dbReference type="ChEBI" id="CHEBI:87947"/>
        <dbReference type="EC" id="3.2.2.n1"/>
    </reaction>
</comment>
<evidence type="ECO:0000256" key="1">
    <source>
        <dbReference type="ARBA" id="ARBA00006763"/>
    </source>
</evidence>
<dbReference type="EMBL" id="RWGY01000039">
    <property type="protein sequence ID" value="TVU09685.1"/>
    <property type="molecule type" value="Genomic_DNA"/>
</dbReference>
<evidence type="ECO:0000256" key="5">
    <source>
        <dbReference type="ARBA" id="ARBA00049153"/>
    </source>
</evidence>
<dbReference type="Gene3D" id="3.40.50.450">
    <property type="match status" value="1"/>
</dbReference>
<name>A0A5J9TEC9_9POAL</name>
<dbReference type="NCBIfam" id="TIGR00730">
    <property type="entry name" value="Rossman fold protein, TIGR00730 family"/>
    <property type="match status" value="1"/>
</dbReference>
<evidence type="ECO:0000313" key="7">
    <source>
        <dbReference type="EMBL" id="TVU09685.1"/>
    </source>
</evidence>
<protein>
    <recommendedName>
        <fullName evidence="2">cytokinin riboside 5'-monophosphate phosphoribohydrolase</fullName>
        <ecNumber evidence="2">3.2.2.n1</ecNumber>
    </recommendedName>
</protein>
<keyword evidence="8" id="KW-1185">Reference proteome</keyword>
<dbReference type="Gramene" id="TVU09685">
    <property type="protein sequence ID" value="TVU09685"/>
    <property type="gene ID" value="EJB05_43176"/>
</dbReference>
<evidence type="ECO:0000256" key="2">
    <source>
        <dbReference type="ARBA" id="ARBA00012205"/>
    </source>
</evidence>
<keyword evidence="3" id="KW-0203">Cytokinin biosynthesis</keyword>
<dbReference type="GO" id="GO:0009691">
    <property type="term" value="P:cytokinin biosynthetic process"/>
    <property type="evidence" value="ECO:0007669"/>
    <property type="project" value="UniProtKB-KW"/>
</dbReference>
<evidence type="ECO:0000256" key="6">
    <source>
        <dbReference type="SAM" id="MobiDB-lite"/>
    </source>
</evidence>
<dbReference type="PANTHER" id="PTHR31223:SF14">
    <property type="entry name" value="CYTOKININ RIBOSIDE 5'-MONOPHOSPHATE PHOSPHORIBOHYDROLASE LOG5"/>
    <property type="match status" value="1"/>
</dbReference>
<dbReference type="Proteomes" id="UP000324897">
    <property type="component" value="Chromosome 3"/>
</dbReference>
<dbReference type="InterPro" id="IPR031100">
    <property type="entry name" value="LOG_fam"/>
</dbReference>
<evidence type="ECO:0000256" key="3">
    <source>
        <dbReference type="ARBA" id="ARBA00022712"/>
    </source>
</evidence>
<proteinExistence type="inferred from homology"/>
<dbReference type="InterPro" id="IPR005269">
    <property type="entry name" value="LOG"/>
</dbReference>
<feature type="region of interest" description="Disordered" evidence="6">
    <location>
        <begin position="36"/>
        <end position="61"/>
    </location>
</feature>
<evidence type="ECO:0000313" key="8">
    <source>
        <dbReference type="Proteomes" id="UP000324897"/>
    </source>
</evidence>
<comment type="similarity">
    <text evidence="1">Belongs to the LOG family.</text>
</comment>